<dbReference type="EMBL" id="CAJNJQ010000337">
    <property type="protein sequence ID" value="CAE7071623.1"/>
    <property type="molecule type" value="Genomic_DNA"/>
</dbReference>
<gene>
    <name evidence="1" type="ORF">RDB_LOCUS15897</name>
</gene>
<proteinExistence type="predicted"/>
<reference evidence="1" key="1">
    <citation type="submission" date="2021-01" db="EMBL/GenBank/DDBJ databases">
        <authorList>
            <person name="Kaushik A."/>
        </authorList>
    </citation>
    <scope>NUCLEOTIDE SEQUENCE</scope>
    <source>
        <strain evidence="1">AG5</strain>
    </source>
</reference>
<sequence length="162" mass="18066">MTSFALKWLIQNCETPSSVDIALQAIAGASSRIPLEPLESCQATLRILQRLVSSNPDNATKADTKLYSRALAVLGSRRDINQDARENREMGDIQVAVWDLKSEHERRVVDLIQNTEFSPNRDNLEALRDDEPASRAFDSIINRIVEHINSGSSKYSQAALQS</sequence>
<name>A0A8H3DVE0_9AGAM</name>
<dbReference type="Proteomes" id="UP000663827">
    <property type="component" value="Unassembled WGS sequence"/>
</dbReference>
<dbReference type="AlphaFoldDB" id="A0A8H3DVE0"/>
<evidence type="ECO:0000313" key="2">
    <source>
        <dbReference type="Proteomes" id="UP000663827"/>
    </source>
</evidence>
<feature type="non-terminal residue" evidence="1">
    <location>
        <position position="1"/>
    </location>
</feature>
<evidence type="ECO:0000313" key="1">
    <source>
        <dbReference type="EMBL" id="CAE7071623.1"/>
    </source>
</evidence>
<organism evidence="1 2">
    <name type="scientific">Rhizoctonia solani</name>
    <dbReference type="NCBI Taxonomy" id="456999"/>
    <lineage>
        <taxon>Eukaryota</taxon>
        <taxon>Fungi</taxon>
        <taxon>Dikarya</taxon>
        <taxon>Basidiomycota</taxon>
        <taxon>Agaricomycotina</taxon>
        <taxon>Agaricomycetes</taxon>
        <taxon>Cantharellales</taxon>
        <taxon>Ceratobasidiaceae</taxon>
        <taxon>Rhizoctonia</taxon>
    </lineage>
</organism>
<comment type="caution">
    <text evidence="1">The sequence shown here is derived from an EMBL/GenBank/DDBJ whole genome shotgun (WGS) entry which is preliminary data.</text>
</comment>
<accession>A0A8H3DVE0</accession>
<protein>
    <submittedName>
        <fullName evidence="1">Uncharacterized protein</fullName>
    </submittedName>
</protein>